<reference evidence="1 2" key="1">
    <citation type="submission" date="2016-10" db="EMBL/GenBank/DDBJ databases">
        <authorList>
            <person name="de Groot N.N."/>
        </authorList>
    </citation>
    <scope>NUCLEOTIDE SEQUENCE [LARGE SCALE GENOMIC DNA]</scope>
    <source>
        <strain evidence="1 2">ML2</strain>
    </source>
</reference>
<protein>
    <submittedName>
        <fullName evidence="1">Uncharacterized protein</fullName>
    </submittedName>
</protein>
<evidence type="ECO:0000313" key="2">
    <source>
        <dbReference type="Proteomes" id="UP000181899"/>
    </source>
</evidence>
<dbReference type="Proteomes" id="UP000181899">
    <property type="component" value="Unassembled WGS sequence"/>
</dbReference>
<gene>
    <name evidence="1" type="ORF">SAMN04488695_10273</name>
</gene>
<organism evidence="1 2">
    <name type="scientific">Proteiniclasticum ruminis</name>
    <dbReference type="NCBI Taxonomy" id="398199"/>
    <lineage>
        <taxon>Bacteria</taxon>
        <taxon>Bacillati</taxon>
        <taxon>Bacillota</taxon>
        <taxon>Clostridia</taxon>
        <taxon>Eubacteriales</taxon>
        <taxon>Clostridiaceae</taxon>
        <taxon>Proteiniclasticum</taxon>
    </lineage>
</organism>
<name>A0A1I4ZP75_9CLOT</name>
<proteinExistence type="predicted"/>
<evidence type="ECO:0000313" key="1">
    <source>
        <dbReference type="EMBL" id="SFN51780.1"/>
    </source>
</evidence>
<sequence length="67" mass="7725">MKCIYCEKEHDLNTLGGLVYFSCCNKSQILKQSVRPRVLEAFQENQGVVLIDSPEEYLSFILRTNVL</sequence>
<dbReference type="EMBL" id="FOVK01000002">
    <property type="protein sequence ID" value="SFN51780.1"/>
    <property type="molecule type" value="Genomic_DNA"/>
</dbReference>
<dbReference type="AlphaFoldDB" id="A0A1I4ZP75"/>
<accession>A0A1I4ZP75</accession>
<keyword evidence="2" id="KW-1185">Reference proteome</keyword>